<dbReference type="PROSITE" id="PS51352">
    <property type="entry name" value="THIOREDOXIN_2"/>
    <property type="match status" value="1"/>
</dbReference>
<feature type="chain" id="PRO_5046298228" description="Thioredoxin domain-containing protein" evidence="1">
    <location>
        <begin position="26"/>
        <end position="136"/>
    </location>
</feature>
<keyword evidence="4" id="KW-1185">Reference proteome</keyword>
<comment type="caution">
    <text evidence="3">The sequence shown here is derived from an EMBL/GenBank/DDBJ whole genome shotgun (WGS) entry which is preliminary data.</text>
</comment>
<dbReference type="InterPro" id="IPR013766">
    <property type="entry name" value="Thioredoxin_domain"/>
</dbReference>
<evidence type="ECO:0000313" key="3">
    <source>
        <dbReference type="EMBL" id="GGS43018.1"/>
    </source>
</evidence>
<sequence>MNRTRTLLSAALIATLAAVNTPALAAATKTAAPASERYVPYSKQAFDAAQGTQRVLFFAASWCPNCRAADADITRNLAKIPAGVTIFKTDYDKEGALKKMYGITYQHTFVLVDKDGKALKKWAGGKLDQILANTRK</sequence>
<feature type="domain" description="Thioredoxin" evidence="2">
    <location>
        <begin position="21"/>
        <end position="136"/>
    </location>
</feature>
<protein>
    <recommendedName>
        <fullName evidence="2">Thioredoxin domain-containing protein</fullName>
    </recommendedName>
</protein>
<organism evidence="3 4">
    <name type="scientific">Deinococcus knuensis</name>
    <dbReference type="NCBI Taxonomy" id="1837380"/>
    <lineage>
        <taxon>Bacteria</taxon>
        <taxon>Thermotogati</taxon>
        <taxon>Deinococcota</taxon>
        <taxon>Deinococci</taxon>
        <taxon>Deinococcales</taxon>
        <taxon>Deinococcaceae</taxon>
        <taxon>Deinococcus</taxon>
    </lineage>
</organism>
<evidence type="ECO:0000256" key="1">
    <source>
        <dbReference type="SAM" id="SignalP"/>
    </source>
</evidence>
<evidence type="ECO:0000313" key="4">
    <source>
        <dbReference type="Proteomes" id="UP000620633"/>
    </source>
</evidence>
<name>A0ABQ2SX46_9DEIO</name>
<dbReference type="CDD" id="cd02947">
    <property type="entry name" value="TRX_family"/>
    <property type="match status" value="1"/>
</dbReference>
<keyword evidence="1" id="KW-0732">Signal</keyword>
<dbReference type="SUPFAM" id="SSF52833">
    <property type="entry name" value="Thioredoxin-like"/>
    <property type="match status" value="1"/>
</dbReference>
<accession>A0ABQ2SX46</accession>
<evidence type="ECO:0000259" key="2">
    <source>
        <dbReference type="PROSITE" id="PS51352"/>
    </source>
</evidence>
<dbReference type="Gene3D" id="3.40.30.10">
    <property type="entry name" value="Glutaredoxin"/>
    <property type="match status" value="1"/>
</dbReference>
<dbReference type="InterPro" id="IPR036249">
    <property type="entry name" value="Thioredoxin-like_sf"/>
</dbReference>
<dbReference type="RefSeq" id="WP_189104378.1">
    <property type="nucleotide sequence ID" value="NZ_BMQO01000036.1"/>
</dbReference>
<dbReference type="Pfam" id="PF00085">
    <property type="entry name" value="Thioredoxin"/>
    <property type="match status" value="1"/>
</dbReference>
<gene>
    <name evidence="3" type="ORF">GCM10008961_37670</name>
</gene>
<dbReference type="Proteomes" id="UP000620633">
    <property type="component" value="Unassembled WGS sequence"/>
</dbReference>
<dbReference type="EMBL" id="BMQO01000036">
    <property type="protein sequence ID" value="GGS43018.1"/>
    <property type="molecule type" value="Genomic_DNA"/>
</dbReference>
<proteinExistence type="predicted"/>
<feature type="signal peptide" evidence="1">
    <location>
        <begin position="1"/>
        <end position="25"/>
    </location>
</feature>
<reference evidence="4" key="1">
    <citation type="journal article" date="2019" name="Int. J. Syst. Evol. Microbiol.">
        <title>The Global Catalogue of Microorganisms (GCM) 10K type strain sequencing project: providing services to taxonomists for standard genome sequencing and annotation.</title>
        <authorList>
            <consortium name="The Broad Institute Genomics Platform"/>
            <consortium name="The Broad Institute Genome Sequencing Center for Infectious Disease"/>
            <person name="Wu L."/>
            <person name="Ma J."/>
        </authorList>
    </citation>
    <scope>NUCLEOTIDE SEQUENCE [LARGE SCALE GENOMIC DNA]</scope>
    <source>
        <strain evidence="4">JCM 31406</strain>
    </source>
</reference>